<accession>A0A6L6PNB5</accession>
<dbReference type="SUPFAM" id="SSF52096">
    <property type="entry name" value="ClpP/crotonase"/>
    <property type="match status" value="1"/>
</dbReference>
<evidence type="ECO:0000313" key="4">
    <source>
        <dbReference type="Proteomes" id="UP000475582"/>
    </source>
</evidence>
<evidence type="ECO:0000259" key="2">
    <source>
        <dbReference type="PROSITE" id="PS50106"/>
    </source>
</evidence>
<dbReference type="GO" id="GO:0004175">
    <property type="term" value="F:endopeptidase activity"/>
    <property type="evidence" value="ECO:0007669"/>
    <property type="project" value="TreeGrafter"/>
</dbReference>
<comment type="caution">
    <text evidence="3">The sequence shown here is derived from an EMBL/GenBank/DDBJ whole genome shotgun (WGS) entry which is preliminary data.</text>
</comment>
<evidence type="ECO:0000313" key="3">
    <source>
        <dbReference type="EMBL" id="MTV40412.1"/>
    </source>
</evidence>
<keyword evidence="4" id="KW-1185">Reference proteome</keyword>
<dbReference type="RefSeq" id="WP_155466335.1">
    <property type="nucleotide sequence ID" value="NZ_WNKY01000033.1"/>
</dbReference>
<dbReference type="GO" id="GO:0008236">
    <property type="term" value="F:serine-type peptidase activity"/>
    <property type="evidence" value="ECO:0007669"/>
    <property type="project" value="InterPro"/>
</dbReference>
<sequence length="504" mass="53652">MKFHILLSGAVVTAALLTGCGGGSSGTAQTPVTPVTPTEPPVVTPPVTPEQPEQPEWETLFNHCAVPRGAGYPDVQGTLNEEMRWLRSFFDTTYLWYREIPANLNMADYSTAIDYFMQLKTSAVTASGRPKDRFHFTYPTATWEALNSSGVALGYGLTWLRNNDAALSRILTVGMVEPGSPAALAGMQRGDSLLSADGVSVTDTSSASVATVNAALAPKAAGESHVLSWRRNGTEMQVTLTARNLTIPPVRMAKVLDTDDGKVGYLHFNEHNAVAEGQLVNAIQSFKDAGVKDLVLDMRYNGGGLLTIASELAYMIAGPQATVGRIFEKPIYNDKTTPQPAIMFQAAALGYRSDNTIKAGTSLPYLNLKRVTVLTSAGTCSASESVINSLRGVDVQVNLIGGETCGKPYAFTPASNCGTTYFAIQLQGVNDKGFGDYADGFTPTCRVSDDLAHAQGDPAEGMLAAALSYRGTGVCPVMPKALRSGTAAGPLTPWRHEVREISIR</sequence>
<dbReference type="Gene3D" id="2.30.42.10">
    <property type="match status" value="1"/>
</dbReference>
<dbReference type="PROSITE" id="PS50106">
    <property type="entry name" value="PDZ"/>
    <property type="match status" value="1"/>
</dbReference>
<dbReference type="PANTHER" id="PTHR32060">
    <property type="entry name" value="TAIL-SPECIFIC PROTEASE"/>
    <property type="match status" value="1"/>
</dbReference>
<reference evidence="3 4" key="1">
    <citation type="submission" date="2019-11" db="EMBL/GenBank/DDBJ databases">
        <title>Type strains purchased from KCTC, JCM and DSMZ.</title>
        <authorList>
            <person name="Lu H."/>
        </authorList>
    </citation>
    <scope>NUCLEOTIDE SEQUENCE [LARGE SCALE GENOMIC DNA]</scope>
    <source>
        <strain evidence="3 4">KCTC 22382</strain>
    </source>
</reference>
<feature type="domain" description="PDZ" evidence="2">
    <location>
        <begin position="147"/>
        <end position="205"/>
    </location>
</feature>
<dbReference type="Gene3D" id="3.90.226.10">
    <property type="entry name" value="2-enoyl-CoA Hydratase, Chain A, domain 1"/>
    <property type="match status" value="1"/>
</dbReference>
<dbReference type="Pfam" id="PF03572">
    <property type="entry name" value="Peptidase_S41"/>
    <property type="match status" value="1"/>
</dbReference>
<gene>
    <name evidence="3" type="ORF">GM676_22865</name>
</gene>
<dbReference type="PROSITE" id="PS51257">
    <property type="entry name" value="PROKAR_LIPOPROTEIN"/>
    <property type="match status" value="1"/>
</dbReference>
<proteinExistence type="predicted"/>
<dbReference type="AlphaFoldDB" id="A0A6L6PNB5"/>
<dbReference type="InterPro" id="IPR029045">
    <property type="entry name" value="ClpP/crotonase-like_dom_sf"/>
</dbReference>
<dbReference type="InterPro" id="IPR036034">
    <property type="entry name" value="PDZ_sf"/>
</dbReference>
<dbReference type="SUPFAM" id="SSF50156">
    <property type="entry name" value="PDZ domain-like"/>
    <property type="match status" value="1"/>
</dbReference>
<dbReference type="InterPro" id="IPR001478">
    <property type="entry name" value="PDZ"/>
</dbReference>
<dbReference type="EMBL" id="WNKY01000033">
    <property type="protein sequence ID" value="MTV40412.1"/>
    <property type="molecule type" value="Genomic_DNA"/>
</dbReference>
<dbReference type="PANTHER" id="PTHR32060:SF22">
    <property type="entry name" value="CARBOXYL-TERMINAL-PROCESSING PEPTIDASE 3, CHLOROPLASTIC"/>
    <property type="match status" value="1"/>
</dbReference>
<protein>
    <submittedName>
        <fullName evidence="3">PDZ domain-containing protein</fullName>
    </submittedName>
</protein>
<dbReference type="Pfam" id="PF17820">
    <property type="entry name" value="PDZ_6"/>
    <property type="match status" value="1"/>
</dbReference>
<organism evidence="3 4">
    <name type="scientific">Duganella radicis</name>
    <dbReference type="NCBI Taxonomy" id="551988"/>
    <lineage>
        <taxon>Bacteria</taxon>
        <taxon>Pseudomonadati</taxon>
        <taxon>Pseudomonadota</taxon>
        <taxon>Betaproteobacteria</taxon>
        <taxon>Burkholderiales</taxon>
        <taxon>Oxalobacteraceae</taxon>
        <taxon>Telluria group</taxon>
        <taxon>Duganella</taxon>
    </lineage>
</organism>
<dbReference type="Gene3D" id="3.30.750.170">
    <property type="match status" value="1"/>
</dbReference>
<dbReference type="OrthoDB" id="7168509at2"/>
<feature type="compositionally biased region" description="Low complexity" evidence="1">
    <location>
        <begin position="26"/>
        <end position="36"/>
    </location>
</feature>
<dbReference type="InterPro" id="IPR041489">
    <property type="entry name" value="PDZ_6"/>
</dbReference>
<dbReference type="SMART" id="SM00245">
    <property type="entry name" value="TSPc"/>
    <property type="match status" value="1"/>
</dbReference>
<dbReference type="CDD" id="cd07561">
    <property type="entry name" value="Peptidase_S41_CPP_like"/>
    <property type="match status" value="1"/>
</dbReference>
<evidence type="ECO:0000256" key="1">
    <source>
        <dbReference type="SAM" id="MobiDB-lite"/>
    </source>
</evidence>
<dbReference type="Proteomes" id="UP000475582">
    <property type="component" value="Unassembled WGS sequence"/>
</dbReference>
<dbReference type="InterPro" id="IPR005151">
    <property type="entry name" value="Tail-specific_protease"/>
</dbReference>
<dbReference type="GO" id="GO:0006508">
    <property type="term" value="P:proteolysis"/>
    <property type="evidence" value="ECO:0007669"/>
    <property type="project" value="InterPro"/>
</dbReference>
<feature type="compositionally biased region" description="Pro residues" evidence="1">
    <location>
        <begin position="37"/>
        <end position="49"/>
    </location>
</feature>
<name>A0A6L6PNB5_9BURK</name>
<feature type="region of interest" description="Disordered" evidence="1">
    <location>
        <begin position="23"/>
        <end position="53"/>
    </location>
</feature>